<dbReference type="PANTHER" id="PTHR43861">
    <property type="entry name" value="TRANS-ACONITATE 2-METHYLTRANSFERASE-RELATED"/>
    <property type="match status" value="1"/>
</dbReference>
<dbReference type="PANTHER" id="PTHR43861:SF3">
    <property type="entry name" value="PUTATIVE (AFU_ORTHOLOGUE AFUA_2G14390)-RELATED"/>
    <property type="match status" value="1"/>
</dbReference>
<evidence type="ECO:0000256" key="1">
    <source>
        <dbReference type="ARBA" id="ARBA00022679"/>
    </source>
</evidence>
<protein>
    <recommendedName>
        <fullName evidence="2">Methyltransferase domain-containing protein</fullName>
    </recommendedName>
</protein>
<dbReference type="EMBL" id="UOGD01000286">
    <property type="protein sequence ID" value="VAX24917.1"/>
    <property type="molecule type" value="Genomic_DNA"/>
</dbReference>
<dbReference type="AlphaFoldDB" id="A0A3B1D854"/>
<dbReference type="Pfam" id="PF13649">
    <property type="entry name" value="Methyltransf_25"/>
    <property type="match status" value="1"/>
</dbReference>
<accession>A0A3B1D854</accession>
<organism evidence="3">
    <name type="scientific">hydrothermal vent metagenome</name>
    <dbReference type="NCBI Taxonomy" id="652676"/>
    <lineage>
        <taxon>unclassified sequences</taxon>
        <taxon>metagenomes</taxon>
        <taxon>ecological metagenomes</taxon>
    </lineage>
</organism>
<dbReference type="CDD" id="cd02440">
    <property type="entry name" value="AdoMet_MTases"/>
    <property type="match status" value="1"/>
</dbReference>
<dbReference type="SUPFAM" id="SSF53335">
    <property type="entry name" value="S-adenosyl-L-methionine-dependent methyltransferases"/>
    <property type="match status" value="1"/>
</dbReference>
<evidence type="ECO:0000259" key="2">
    <source>
        <dbReference type="Pfam" id="PF13649"/>
    </source>
</evidence>
<gene>
    <name evidence="3" type="ORF">MNBD_IGNAVI01-2180</name>
</gene>
<evidence type="ECO:0000313" key="3">
    <source>
        <dbReference type="EMBL" id="VAX24917.1"/>
    </source>
</evidence>
<feature type="domain" description="Methyltransferase" evidence="2">
    <location>
        <begin position="44"/>
        <end position="132"/>
    </location>
</feature>
<dbReference type="InterPro" id="IPR029063">
    <property type="entry name" value="SAM-dependent_MTases_sf"/>
</dbReference>
<dbReference type="Gene3D" id="3.40.50.150">
    <property type="entry name" value="Vaccinia Virus protein VP39"/>
    <property type="match status" value="1"/>
</dbReference>
<dbReference type="InterPro" id="IPR041698">
    <property type="entry name" value="Methyltransf_25"/>
</dbReference>
<reference evidence="3" key="1">
    <citation type="submission" date="2018-06" db="EMBL/GenBank/DDBJ databases">
        <authorList>
            <person name="Zhirakovskaya E."/>
        </authorList>
    </citation>
    <scope>NUCLEOTIDE SEQUENCE</scope>
</reference>
<keyword evidence="1" id="KW-0808">Transferase</keyword>
<dbReference type="GO" id="GO:0016740">
    <property type="term" value="F:transferase activity"/>
    <property type="evidence" value="ECO:0007669"/>
    <property type="project" value="UniProtKB-KW"/>
</dbReference>
<proteinExistence type="predicted"/>
<sequence length="202" mass="23345">MERDYKKMWDERYSQKDLVYGKEANKYFKEKLDKLKPGKLFMPGDGEGRNSIYAAKNNWKVTSVDYSSVAVEKAKHYAEHENVQADFINADLTNYDYPKNYYDAVGIIFFHLQSPEKEIVHANIADSIKTGGAVILEVFSNDQLKYDSGGPRNKNALYSIEEIAEYYKKFDHIELIEKEIQLKESMHHSGPASVIRLFGIKK</sequence>
<name>A0A3B1D854_9ZZZZ</name>